<evidence type="ECO:0000256" key="12">
    <source>
        <dbReference type="ARBA" id="ARBA00023295"/>
    </source>
</evidence>
<evidence type="ECO:0000256" key="11">
    <source>
        <dbReference type="ARBA" id="ARBA00023268"/>
    </source>
</evidence>
<gene>
    <name evidence="16" type="ORF">OWR29_46425</name>
</gene>
<evidence type="ECO:0000259" key="14">
    <source>
        <dbReference type="PROSITE" id="PS51066"/>
    </source>
</evidence>
<dbReference type="RefSeq" id="WP_267570106.1">
    <property type="nucleotide sequence ID" value="NZ_JAPNTZ010000027.1"/>
</dbReference>
<dbReference type="InterPro" id="IPR012319">
    <property type="entry name" value="FPG_cat"/>
</dbReference>
<dbReference type="Gene3D" id="1.10.8.50">
    <property type="match status" value="1"/>
</dbReference>
<keyword evidence="17" id="KW-1185">Reference proteome</keyword>
<name>A0ABT4BGB0_9ACTN</name>
<evidence type="ECO:0000256" key="6">
    <source>
        <dbReference type="ARBA" id="ARBA00022801"/>
    </source>
</evidence>
<evidence type="ECO:0000256" key="9">
    <source>
        <dbReference type="ARBA" id="ARBA00023204"/>
    </source>
</evidence>
<dbReference type="PROSITE" id="PS51068">
    <property type="entry name" value="FPG_CAT"/>
    <property type="match status" value="1"/>
</dbReference>
<dbReference type="InterPro" id="IPR000214">
    <property type="entry name" value="Znf_DNA_glyclase/AP_lyase"/>
</dbReference>
<dbReference type="Pfam" id="PF06831">
    <property type="entry name" value="H2TH"/>
    <property type="match status" value="1"/>
</dbReference>
<organism evidence="16 17">
    <name type="scientific">Paractinoplanes pyxinae</name>
    <dbReference type="NCBI Taxonomy" id="2997416"/>
    <lineage>
        <taxon>Bacteria</taxon>
        <taxon>Bacillati</taxon>
        <taxon>Actinomycetota</taxon>
        <taxon>Actinomycetes</taxon>
        <taxon>Micromonosporales</taxon>
        <taxon>Micromonosporaceae</taxon>
        <taxon>Paractinoplanes</taxon>
    </lineage>
</organism>
<dbReference type="PANTHER" id="PTHR42697:SF1">
    <property type="entry name" value="ENDONUCLEASE 8"/>
    <property type="match status" value="1"/>
</dbReference>
<keyword evidence="4" id="KW-0227">DNA damage</keyword>
<keyword evidence="9" id="KW-0234">DNA repair</keyword>
<dbReference type="InterPro" id="IPR015886">
    <property type="entry name" value="H2TH_FPG"/>
</dbReference>
<feature type="domain" description="Formamidopyrimidine-DNA glycosylase catalytic" evidence="15">
    <location>
        <begin position="2"/>
        <end position="96"/>
    </location>
</feature>
<evidence type="ECO:0000259" key="15">
    <source>
        <dbReference type="PROSITE" id="PS51068"/>
    </source>
</evidence>
<evidence type="ECO:0000256" key="2">
    <source>
        <dbReference type="ARBA" id="ARBA00012720"/>
    </source>
</evidence>
<dbReference type="SUPFAM" id="SSF57716">
    <property type="entry name" value="Glucocorticoid receptor-like (DNA-binding domain)"/>
    <property type="match status" value="1"/>
</dbReference>
<evidence type="ECO:0000313" key="17">
    <source>
        <dbReference type="Proteomes" id="UP001151002"/>
    </source>
</evidence>
<proteinExistence type="inferred from homology"/>
<dbReference type="Proteomes" id="UP001151002">
    <property type="component" value="Unassembled WGS sequence"/>
</dbReference>
<evidence type="ECO:0000256" key="10">
    <source>
        <dbReference type="ARBA" id="ARBA00023239"/>
    </source>
</evidence>
<keyword evidence="6" id="KW-0378">Hydrolase</keyword>
<dbReference type="PROSITE" id="PS51066">
    <property type="entry name" value="ZF_FPG_2"/>
    <property type="match status" value="1"/>
</dbReference>
<comment type="caution">
    <text evidence="16">The sequence shown here is derived from an EMBL/GenBank/DDBJ whole genome shotgun (WGS) entry which is preliminary data.</text>
</comment>
<comment type="similarity">
    <text evidence="1">Belongs to the FPG family.</text>
</comment>
<evidence type="ECO:0000256" key="5">
    <source>
        <dbReference type="ARBA" id="ARBA00022771"/>
    </source>
</evidence>
<evidence type="ECO:0000256" key="3">
    <source>
        <dbReference type="ARBA" id="ARBA00022723"/>
    </source>
</evidence>
<keyword evidence="5 13" id="KW-0863">Zinc-finger</keyword>
<keyword evidence="3" id="KW-0479">Metal-binding</keyword>
<dbReference type="InterPro" id="IPR035937">
    <property type="entry name" value="FPG_N"/>
</dbReference>
<evidence type="ECO:0000313" key="16">
    <source>
        <dbReference type="EMBL" id="MCY1145486.1"/>
    </source>
</evidence>
<dbReference type="Pfam" id="PF01149">
    <property type="entry name" value="Fapy_DNA_glyco"/>
    <property type="match status" value="1"/>
</dbReference>
<evidence type="ECO:0000256" key="4">
    <source>
        <dbReference type="ARBA" id="ARBA00022763"/>
    </source>
</evidence>
<evidence type="ECO:0000256" key="13">
    <source>
        <dbReference type="PROSITE-ProRule" id="PRU00391"/>
    </source>
</evidence>
<dbReference type="EMBL" id="JAPNTZ010000027">
    <property type="protein sequence ID" value="MCY1145486.1"/>
    <property type="molecule type" value="Genomic_DNA"/>
</dbReference>
<dbReference type="SUPFAM" id="SSF81624">
    <property type="entry name" value="N-terminal domain of MutM-like DNA repair proteins"/>
    <property type="match status" value="1"/>
</dbReference>
<keyword evidence="8" id="KW-0238">DNA-binding</keyword>
<keyword evidence="10" id="KW-0456">Lyase</keyword>
<dbReference type="EC" id="4.2.99.18" evidence="2"/>
<dbReference type="InterPro" id="IPR010979">
    <property type="entry name" value="Ribosomal_uS13-like_H2TH"/>
</dbReference>
<sequence length="263" mass="28723">MAEGDSIRRLAARLSSSVAGREVAAAQFRRGGEVPPRFEGDKLLEVAAVGKHLLMRFGSARTVHSHLRMQGSWRIHRPGWRPGPAADRVGAWFDFGPPGVLAAHAMPVLQVVPTAREDLAVGHLGPDILTDDWPTAAPAVAAIPGRRIREALLDQRNVAGIGNLWTVEGLFVAGVWPHTPAARVDVPQVLDVIARMMRLGLRNGTQATTGDLRKGRTHWVYGRYRRPCRRCSTPIAFSPAGPTPYDRETWWCPHCQPAPGEAS</sequence>
<dbReference type="PANTHER" id="PTHR42697">
    <property type="entry name" value="ENDONUCLEASE 8"/>
    <property type="match status" value="1"/>
</dbReference>
<protein>
    <recommendedName>
        <fullName evidence="2">DNA-(apurinic or apyrimidinic site) lyase</fullName>
        <ecNumber evidence="2">4.2.99.18</ecNumber>
    </recommendedName>
</protein>
<evidence type="ECO:0000256" key="1">
    <source>
        <dbReference type="ARBA" id="ARBA00009409"/>
    </source>
</evidence>
<keyword evidence="12" id="KW-0326">Glycosidase</keyword>
<dbReference type="SMART" id="SM01232">
    <property type="entry name" value="H2TH"/>
    <property type="match status" value="1"/>
</dbReference>
<evidence type="ECO:0000256" key="7">
    <source>
        <dbReference type="ARBA" id="ARBA00022833"/>
    </source>
</evidence>
<dbReference type="SMART" id="SM00898">
    <property type="entry name" value="Fapy_DNA_glyco"/>
    <property type="match status" value="1"/>
</dbReference>
<reference evidence="16" key="1">
    <citation type="submission" date="2022-11" db="EMBL/GenBank/DDBJ databases">
        <authorList>
            <person name="Somphong A."/>
            <person name="Phongsopitanun W."/>
        </authorList>
    </citation>
    <scope>NUCLEOTIDE SEQUENCE</scope>
    <source>
        <strain evidence="16">Pm04-4</strain>
    </source>
</reference>
<dbReference type="SUPFAM" id="SSF46946">
    <property type="entry name" value="S13-like H2TH domain"/>
    <property type="match status" value="1"/>
</dbReference>
<evidence type="ECO:0000256" key="8">
    <source>
        <dbReference type="ARBA" id="ARBA00023125"/>
    </source>
</evidence>
<accession>A0ABT4BGB0</accession>
<keyword evidence="7" id="KW-0862">Zinc</keyword>
<keyword evidence="11" id="KW-0511">Multifunctional enzyme</keyword>
<dbReference type="Gene3D" id="3.20.190.10">
    <property type="entry name" value="MutM-like, N-terminal"/>
    <property type="match status" value="1"/>
</dbReference>
<feature type="domain" description="FPG-type" evidence="14">
    <location>
        <begin position="219"/>
        <end position="257"/>
    </location>
</feature>